<dbReference type="EMBL" id="CM042027">
    <property type="protein sequence ID" value="KAI3803753.1"/>
    <property type="molecule type" value="Genomic_DNA"/>
</dbReference>
<reference evidence="1 2" key="2">
    <citation type="journal article" date="2022" name="Mol. Ecol. Resour.">
        <title>The genomes of chicory, endive, great burdock and yacon provide insights into Asteraceae paleo-polyploidization history and plant inulin production.</title>
        <authorList>
            <person name="Fan W."/>
            <person name="Wang S."/>
            <person name="Wang H."/>
            <person name="Wang A."/>
            <person name="Jiang F."/>
            <person name="Liu H."/>
            <person name="Zhao H."/>
            <person name="Xu D."/>
            <person name="Zhang Y."/>
        </authorList>
    </citation>
    <scope>NUCLEOTIDE SEQUENCE [LARGE SCALE GENOMIC DNA]</scope>
    <source>
        <strain evidence="2">cv. Yunnan</strain>
        <tissue evidence="1">Leaves</tissue>
    </source>
</reference>
<proteinExistence type="predicted"/>
<protein>
    <submittedName>
        <fullName evidence="1">Uncharacterized protein</fullName>
    </submittedName>
</protein>
<evidence type="ECO:0000313" key="2">
    <source>
        <dbReference type="Proteomes" id="UP001056120"/>
    </source>
</evidence>
<organism evidence="1 2">
    <name type="scientific">Smallanthus sonchifolius</name>
    <dbReference type="NCBI Taxonomy" id="185202"/>
    <lineage>
        <taxon>Eukaryota</taxon>
        <taxon>Viridiplantae</taxon>
        <taxon>Streptophyta</taxon>
        <taxon>Embryophyta</taxon>
        <taxon>Tracheophyta</taxon>
        <taxon>Spermatophyta</taxon>
        <taxon>Magnoliopsida</taxon>
        <taxon>eudicotyledons</taxon>
        <taxon>Gunneridae</taxon>
        <taxon>Pentapetalae</taxon>
        <taxon>asterids</taxon>
        <taxon>campanulids</taxon>
        <taxon>Asterales</taxon>
        <taxon>Asteraceae</taxon>
        <taxon>Asteroideae</taxon>
        <taxon>Heliantheae alliance</taxon>
        <taxon>Millerieae</taxon>
        <taxon>Smallanthus</taxon>
    </lineage>
</organism>
<name>A0ACB9I682_9ASTR</name>
<comment type="caution">
    <text evidence="1">The sequence shown here is derived from an EMBL/GenBank/DDBJ whole genome shotgun (WGS) entry which is preliminary data.</text>
</comment>
<reference evidence="2" key="1">
    <citation type="journal article" date="2022" name="Mol. Ecol. Resour.">
        <title>The genomes of chicory, endive, great burdock and yacon provide insights into Asteraceae palaeo-polyploidization history and plant inulin production.</title>
        <authorList>
            <person name="Fan W."/>
            <person name="Wang S."/>
            <person name="Wang H."/>
            <person name="Wang A."/>
            <person name="Jiang F."/>
            <person name="Liu H."/>
            <person name="Zhao H."/>
            <person name="Xu D."/>
            <person name="Zhang Y."/>
        </authorList>
    </citation>
    <scope>NUCLEOTIDE SEQUENCE [LARGE SCALE GENOMIC DNA]</scope>
    <source>
        <strain evidence="2">cv. Yunnan</strain>
    </source>
</reference>
<accession>A0ACB9I682</accession>
<keyword evidence="2" id="KW-1185">Reference proteome</keyword>
<sequence>MSRRDSDSRHHRSRSDREPSPKRVKRDGKTATEQPTSNHNSTERIDRDKKHHRRLQDSVPLGSTVVTGSKTDSVSLSKESDKKSNGYREGTKHSSDNIEAPRSRSHLQHDERAGQVGRSFRHKETIERDWWKDKKPKDEKTRSDGLYKMEPDSKQISKKRPSFRETKLQVNESVTQVTKTPVNAEGSERKEERGKPLEKPPVDHRSDRRLSGGRDTHRNESQRMKFQSRVRYGGGGNDGGGGSGFGGSFRGRDRFNERQSGGRVDKWKHDLYDDEANKSPTTKNEEDQIAKVEALLAS</sequence>
<dbReference type="Proteomes" id="UP001056120">
    <property type="component" value="Linkage Group LG10"/>
</dbReference>
<gene>
    <name evidence="1" type="ORF">L1987_31915</name>
</gene>
<evidence type="ECO:0000313" key="1">
    <source>
        <dbReference type="EMBL" id="KAI3803753.1"/>
    </source>
</evidence>